<sequence>MARRLFSRFVRSYTTLDLRTAEETRLARCTKYERKYKTAGKKAVFA</sequence>
<dbReference type="EMBL" id="MW831865">
    <property type="protein sequence ID" value="QWT56544.1"/>
    <property type="molecule type" value="Genomic_DNA"/>
</dbReference>
<evidence type="ECO:0000313" key="1">
    <source>
        <dbReference type="EMBL" id="QWT56544.1"/>
    </source>
</evidence>
<accession>A0A8F2JCW5</accession>
<dbReference type="Proteomes" id="UP000693765">
    <property type="component" value="Segment"/>
</dbReference>
<protein>
    <submittedName>
        <fullName evidence="1">Uncharacterized protein</fullName>
    </submittedName>
</protein>
<name>A0A8F2JCW5_9CAUD</name>
<organism evidence="1 2">
    <name type="scientific">Stenotrophomonas phage BUCT598</name>
    <dbReference type="NCBI Taxonomy" id="2834253"/>
    <lineage>
        <taxon>Viruses</taxon>
        <taxon>Duplodnaviria</taxon>
        <taxon>Heunggongvirae</taxon>
        <taxon>Uroviricota</taxon>
        <taxon>Caudoviricetes</taxon>
        <taxon>Autographivirales</taxon>
        <taxon>Autonotataviridae</taxon>
        <taxon>Gujervirinae</taxon>
        <taxon>Smasvirus</taxon>
        <taxon>Smasvirus BUCT598</taxon>
    </lineage>
</organism>
<reference evidence="1" key="1">
    <citation type="submission" date="2021-03" db="EMBL/GenBank/DDBJ databases">
        <authorList>
            <person name="Tong Y."/>
            <person name="Zhang W."/>
            <person name="Tian F."/>
            <person name="Li J."/>
            <person name="He X."/>
        </authorList>
    </citation>
    <scope>NUCLEOTIDE SEQUENCE</scope>
</reference>
<keyword evidence="2" id="KW-1185">Reference proteome</keyword>
<evidence type="ECO:0000313" key="2">
    <source>
        <dbReference type="Proteomes" id="UP000693765"/>
    </source>
</evidence>
<proteinExistence type="predicted"/>